<organism evidence="2 3">
    <name type="scientific">Georgenia wutianyii</name>
    <dbReference type="NCBI Taxonomy" id="2585135"/>
    <lineage>
        <taxon>Bacteria</taxon>
        <taxon>Bacillati</taxon>
        <taxon>Actinomycetota</taxon>
        <taxon>Actinomycetes</taxon>
        <taxon>Micrococcales</taxon>
        <taxon>Bogoriellaceae</taxon>
        <taxon>Georgenia</taxon>
    </lineage>
</organism>
<dbReference type="Gene3D" id="3.40.50.360">
    <property type="match status" value="1"/>
</dbReference>
<feature type="domain" description="Flavodoxin-like" evidence="1">
    <location>
        <begin position="3"/>
        <end position="159"/>
    </location>
</feature>
<accession>A0ABX5VMB5</accession>
<protein>
    <submittedName>
        <fullName evidence="2">Flavodoxin</fullName>
    </submittedName>
</protein>
<dbReference type="EMBL" id="CP040899">
    <property type="protein sequence ID" value="QDB78921.1"/>
    <property type="molecule type" value="Genomic_DNA"/>
</dbReference>
<dbReference type="InterPro" id="IPR008254">
    <property type="entry name" value="Flavodoxin/NO_synth"/>
</dbReference>
<dbReference type="RefSeq" id="WP_139073204.1">
    <property type="nucleotide sequence ID" value="NZ_CP040899.1"/>
</dbReference>
<gene>
    <name evidence="2" type="ORF">FE251_05680</name>
</gene>
<dbReference type="InterPro" id="IPR001226">
    <property type="entry name" value="Flavodoxin_CS"/>
</dbReference>
<dbReference type="Proteomes" id="UP000313948">
    <property type="component" value="Chromosome"/>
</dbReference>
<dbReference type="Pfam" id="PF00258">
    <property type="entry name" value="Flavodoxin_1"/>
    <property type="match status" value="1"/>
</dbReference>
<dbReference type="SUPFAM" id="SSF52218">
    <property type="entry name" value="Flavoproteins"/>
    <property type="match status" value="1"/>
</dbReference>
<dbReference type="PROSITE" id="PS50902">
    <property type="entry name" value="FLAVODOXIN_LIKE"/>
    <property type="match status" value="1"/>
</dbReference>
<dbReference type="InterPro" id="IPR029039">
    <property type="entry name" value="Flavoprotein-like_sf"/>
</dbReference>
<dbReference type="PROSITE" id="PS00201">
    <property type="entry name" value="FLAVODOXIN"/>
    <property type="match status" value="1"/>
</dbReference>
<name>A0ABX5VMB5_9MICO</name>
<sequence length="173" mass="18513">MDAAVVYESSWGNTRAVAQAVAQGLRERLDVEVLEVGTAPPPHELTVDVLVVGGPTHAFGMSRPATREDAEHRGGQHVGTGIREWLASSEPLDLRGAAFDTHLRHPDLPGHASRKAAKALHRLGADLLTQPESFWVEGTEGPLLPGELDRARAWGTELAALASSPDDPTKEEP</sequence>
<evidence type="ECO:0000313" key="3">
    <source>
        <dbReference type="Proteomes" id="UP000313948"/>
    </source>
</evidence>
<reference evidence="2 3" key="1">
    <citation type="submission" date="2019-05" db="EMBL/GenBank/DDBJ databases">
        <title>Georgenia *** sp. nov., and Georgenia *** sp. nov., isolated from the intestinal contents of plateau pika (Ochotona curzoniae) in the Qinghai-Tibet plateau of China.</title>
        <authorList>
            <person name="Tian Z."/>
        </authorList>
    </citation>
    <scope>NUCLEOTIDE SEQUENCE [LARGE SCALE GENOMIC DNA]</scope>
    <source>
        <strain evidence="2 3">Z294</strain>
    </source>
</reference>
<proteinExistence type="predicted"/>
<evidence type="ECO:0000313" key="2">
    <source>
        <dbReference type="EMBL" id="QDB78921.1"/>
    </source>
</evidence>
<evidence type="ECO:0000259" key="1">
    <source>
        <dbReference type="PROSITE" id="PS50902"/>
    </source>
</evidence>
<keyword evidence="3" id="KW-1185">Reference proteome</keyword>